<dbReference type="eggNOG" id="COG1373">
    <property type="taxonomic scope" value="Bacteria"/>
</dbReference>
<gene>
    <name evidence="3" type="ORF">HMPREF9439_00431</name>
</gene>
<protein>
    <recommendedName>
        <fullName evidence="5">AAA+ ATPase domain-containing protein</fullName>
    </recommendedName>
</protein>
<accession>F3QHN4</accession>
<dbReference type="SUPFAM" id="SSF52540">
    <property type="entry name" value="P-loop containing nucleoside triphosphate hydrolases"/>
    <property type="match status" value="1"/>
</dbReference>
<dbReference type="InterPro" id="IPR041682">
    <property type="entry name" value="AAA_14"/>
</dbReference>
<dbReference type="RefSeq" id="WP_008863497.1">
    <property type="nucleotide sequence ID" value="NZ_GL883681.1"/>
</dbReference>
<dbReference type="PANTHER" id="PTHR43566">
    <property type="entry name" value="CONSERVED PROTEIN"/>
    <property type="match status" value="1"/>
</dbReference>
<organism evidence="3 4">
    <name type="scientific">Parasutterella excrementihominis YIT 11859</name>
    <dbReference type="NCBI Taxonomy" id="762966"/>
    <lineage>
        <taxon>Bacteria</taxon>
        <taxon>Pseudomonadati</taxon>
        <taxon>Pseudomonadota</taxon>
        <taxon>Betaproteobacteria</taxon>
        <taxon>Burkholderiales</taxon>
        <taxon>Sutterellaceae</taxon>
        <taxon>Parasutterella</taxon>
    </lineage>
</organism>
<evidence type="ECO:0000313" key="4">
    <source>
        <dbReference type="Proteomes" id="UP000005156"/>
    </source>
</evidence>
<name>F3QHN4_9BURK</name>
<evidence type="ECO:0008006" key="5">
    <source>
        <dbReference type="Google" id="ProtNLM"/>
    </source>
</evidence>
<evidence type="ECO:0000313" key="3">
    <source>
        <dbReference type="EMBL" id="EGG57141.1"/>
    </source>
</evidence>
<feature type="domain" description="DUF4143" evidence="2">
    <location>
        <begin position="185"/>
        <end position="343"/>
    </location>
</feature>
<feature type="domain" description="AAA" evidence="1">
    <location>
        <begin position="18"/>
        <end position="139"/>
    </location>
</feature>
<keyword evidence="4" id="KW-1185">Reference proteome</keyword>
<dbReference type="Proteomes" id="UP000005156">
    <property type="component" value="Unassembled WGS sequence"/>
</dbReference>
<dbReference type="EMBL" id="AFBP01000008">
    <property type="protein sequence ID" value="EGG57141.1"/>
    <property type="molecule type" value="Genomic_DNA"/>
</dbReference>
<dbReference type="PANTHER" id="PTHR43566:SF1">
    <property type="entry name" value="AAA+ ATPASE DOMAIN-CONTAINING PROTEIN"/>
    <property type="match status" value="1"/>
</dbReference>
<dbReference type="HOGENOM" id="CLU_041527_3_2_4"/>
<dbReference type="AlphaFoldDB" id="F3QHN4"/>
<dbReference type="InterPro" id="IPR027417">
    <property type="entry name" value="P-loop_NTPase"/>
</dbReference>
<dbReference type="Pfam" id="PF13635">
    <property type="entry name" value="DUF4143"/>
    <property type="match status" value="1"/>
</dbReference>
<dbReference type="Pfam" id="PF13173">
    <property type="entry name" value="AAA_14"/>
    <property type="match status" value="1"/>
</dbReference>
<evidence type="ECO:0000259" key="2">
    <source>
        <dbReference type="Pfam" id="PF13635"/>
    </source>
</evidence>
<dbReference type="GeneID" id="43347954"/>
<reference evidence="3 4" key="1">
    <citation type="submission" date="2011-02" db="EMBL/GenBank/DDBJ databases">
        <authorList>
            <person name="Weinstock G."/>
            <person name="Sodergren E."/>
            <person name="Clifton S."/>
            <person name="Fulton L."/>
            <person name="Fulton B."/>
            <person name="Courtney L."/>
            <person name="Fronick C."/>
            <person name="Harrison M."/>
            <person name="Strong C."/>
            <person name="Farmer C."/>
            <person name="Delahaunty K."/>
            <person name="Markovic C."/>
            <person name="Hall O."/>
            <person name="Minx P."/>
            <person name="Tomlinson C."/>
            <person name="Mitreva M."/>
            <person name="Hou S."/>
            <person name="Chen J."/>
            <person name="Wollam A."/>
            <person name="Pepin K.H."/>
            <person name="Johnson M."/>
            <person name="Bhonagiri V."/>
            <person name="Zhang X."/>
            <person name="Suruliraj S."/>
            <person name="Warren W."/>
            <person name="Chinwalla A."/>
            <person name="Mardis E.R."/>
            <person name="Wilson R.K."/>
        </authorList>
    </citation>
    <scope>NUCLEOTIDE SEQUENCE [LARGE SCALE GENOMIC DNA]</scope>
    <source>
        <strain evidence="3 4">YIT 11859</strain>
    </source>
</reference>
<dbReference type="OrthoDB" id="9771844at2"/>
<sequence length="379" mass="43253">MTFIPRRISSSILRVPKNKAVELFGMRQVGKTTLLEHLFKNYRTAWYTGDSPDDVRILTSLPSANELRTLIANYEFIVIDEAQRIPSIGLLIKRFVDLKTDCQLIVTGSSSLDLAGGTFESAAGRFRAYQLWPFSAQELADSSSWIDEIRSLSDRLVYGSFPFVIDDPEQAKEDLVSYAISTAFKDIYSLSGIRDHRAFDNLVYLLAHNIGNLITVSSLGRECGLSSTAIENYLTLLEQSFIIKILPSYAKNLANELKKSKKIYFCDLGLRNAILRRFTPFGARPPEEQGALFENYFVMERIKKCSYDSRFTQHYFWRTKNANEIDLIEVTDDNIEAFEIKLSQPKAKVPPSFREAYPDALFHTVNRDNFYKYLESPSG</sequence>
<proteinExistence type="predicted"/>
<dbReference type="InterPro" id="IPR025420">
    <property type="entry name" value="DUF4143"/>
</dbReference>
<evidence type="ECO:0000259" key="1">
    <source>
        <dbReference type="Pfam" id="PF13173"/>
    </source>
</evidence>
<comment type="caution">
    <text evidence="3">The sequence shown here is derived from an EMBL/GenBank/DDBJ whole genome shotgun (WGS) entry which is preliminary data.</text>
</comment>